<keyword evidence="4" id="KW-1185">Reference proteome</keyword>
<name>A0A1I5AGC6_9MICO</name>
<accession>A0A1I5AGC6</accession>
<dbReference type="RefSeq" id="WP_177216755.1">
    <property type="nucleotide sequence ID" value="NZ_FOVM01000003.1"/>
</dbReference>
<sequence>MTVSGTSSSPDVGHDSQVLAVVNDYREAEAIVKRLADRDFPVEHTRIVGDDLQWVEHVTGRLTLWSAVGRSALGGALTGLLICWLFTLFSWLTPLVAGLLLALYGLIAGAIIGGVIGAISYALMSSQRNFVSAATLRATRYEVLVDTAWARDALRILHGEGPDSSDSKNDSATRDGDL</sequence>
<proteinExistence type="predicted"/>
<protein>
    <recommendedName>
        <fullName evidence="2">General stress protein 17M-like domain-containing protein</fullName>
    </recommendedName>
</protein>
<gene>
    <name evidence="3" type="ORF">SAMN05216219_1425</name>
</gene>
<keyword evidence="1" id="KW-0812">Transmembrane</keyword>
<dbReference type="Pfam" id="PF11181">
    <property type="entry name" value="YflT"/>
    <property type="match status" value="1"/>
</dbReference>
<reference evidence="4" key="1">
    <citation type="submission" date="2016-10" db="EMBL/GenBank/DDBJ databases">
        <authorList>
            <person name="Varghese N."/>
            <person name="Submissions S."/>
        </authorList>
    </citation>
    <scope>NUCLEOTIDE SEQUENCE [LARGE SCALE GENOMIC DNA]</scope>
    <source>
        <strain evidence="4">CGMCC 1.11101</strain>
    </source>
</reference>
<keyword evidence="1" id="KW-0472">Membrane</keyword>
<keyword evidence="1" id="KW-1133">Transmembrane helix</keyword>
<dbReference type="Proteomes" id="UP000198867">
    <property type="component" value="Unassembled WGS sequence"/>
</dbReference>
<feature type="transmembrane region" description="Helical" evidence="1">
    <location>
        <begin position="98"/>
        <end position="123"/>
    </location>
</feature>
<dbReference type="STRING" id="995034.SAMN05216219_1425"/>
<dbReference type="InterPro" id="IPR025889">
    <property type="entry name" value="GSP17M-like_dom"/>
</dbReference>
<feature type="domain" description="General stress protein 17M-like" evidence="2">
    <location>
        <begin position="18"/>
        <end position="85"/>
    </location>
</feature>
<evidence type="ECO:0000313" key="4">
    <source>
        <dbReference type="Proteomes" id="UP000198867"/>
    </source>
</evidence>
<dbReference type="EMBL" id="FOVM01000003">
    <property type="protein sequence ID" value="SFN61269.1"/>
    <property type="molecule type" value="Genomic_DNA"/>
</dbReference>
<evidence type="ECO:0000259" key="2">
    <source>
        <dbReference type="Pfam" id="PF11181"/>
    </source>
</evidence>
<evidence type="ECO:0000313" key="3">
    <source>
        <dbReference type="EMBL" id="SFN61269.1"/>
    </source>
</evidence>
<organism evidence="3 4">
    <name type="scientific">Mycetocola miduiensis</name>
    <dbReference type="NCBI Taxonomy" id="995034"/>
    <lineage>
        <taxon>Bacteria</taxon>
        <taxon>Bacillati</taxon>
        <taxon>Actinomycetota</taxon>
        <taxon>Actinomycetes</taxon>
        <taxon>Micrococcales</taxon>
        <taxon>Microbacteriaceae</taxon>
        <taxon>Mycetocola</taxon>
    </lineage>
</organism>
<dbReference type="AlphaFoldDB" id="A0A1I5AGC6"/>
<feature type="transmembrane region" description="Helical" evidence="1">
    <location>
        <begin position="71"/>
        <end position="92"/>
    </location>
</feature>
<evidence type="ECO:0000256" key="1">
    <source>
        <dbReference type="SAM" id="Phobius"/>
    </source>
</evidence>